<dbReference type="Proteomes" id="UP000010473">
    <property type="component" value="Plasmid pSTA7437.02"/>
</dbReference>
<dbReference type="HOGENOM" id="CLU_163140_5_1_3"/>
<gene>
    <name evidence="3" type="ordered locus">Sta7437_4874</name>
</gene>
<dbReference type="InterPro" id="IPR006442">
    <property type="entry name" value="Antitoxin_Phd/YefM"/>
</dbReference>
<dbReference type="RefSeq" id="WP_015195678.1">
    <property type="nucleotide sequence ID" value="NC_019749.1"/>
</dbReference>
<dbReference type="AlphaFoldDB" id="K9Y2P6"/>
<keyword evidence="4" id="KW-1185">Reference proteome</keyword>
<dbReference type="OrthoDB" id="1551231at2"/>
<organism evidence="3 4">
    <name type="scientific">Stanieria cyanosphaera (strain ATCC 29371 / PCC 7437)</name>
    <dbReference type="NCBI Taxonomy" id="111780"/>
    <lineage>
        <taxon>Bacteria</taxon>
        <taxon>Bacillati</taxon>
        <taxon>Cyanobacteriota</taxon>
        <taxon>Cyanophyceae</taxon>
        <taxon>Pleurocapsales</taxon>
        <taxon>Dermocarpellaceae</taxon>
        <taxon>Stanieria</taxon>
    </lineage>
</organism>
<proteinExistence type="inferred from homology"/>
<dbReference type="KEGG" id="scs:Sta7437_4874"/>
<dbReference type="NCBIfam" id="TIGR01552">
    <property type="entry name" value="phd_fam"/>
    <property type="match status" value="1"/>
</dbReference>
<reference evidence="4" key="1">
    <citation type="journal article" date="2013" name="Proc. Natl. Acad. Sci. U.S.A.">
        <title>Improving the coverage of the cyanobacterial phylum using diversity-driven genome sequencing.</title>
        <authorList>
            <person name="Shih P.M."/>
            <person name="Wu D."/>
            <person name="Latifi A."/>
            <person name="Axen S.D."/>
            <person name="Fewer D.P."/>
            <person name="Talla E."/>
            <person name="Calteau A."/>
            <person name="Cai F."/>
            <person name="Tandeau de Marsac N."/>
            <person name="Rippka R."/>
            <person name="Herdman M."/>
            <person name="Sivonen K."/>
            <person name="Coursin T."/>
            <person name="Laurent T."/>
            <person name="Goodwin L."/>
            <person name="Nolan M."/>
            <person name="Davenport K.W."/>
            <person name="Han C.S."/>
            <person name="Rubin E.M."/>
            <person name="Eisen J.A."/>
            <person name="Woyke T."/>
            <person name="Gugger M."/>
            <person name="Kerfeld C.A."/>
        </authorList>
    </citation>
    <scope>NUCLEOTIDE SEQUENCE [LARGE SCALE GENOMIC DNA]</scope>
    <source>
        <strain evidence="4">ATCC 29371 / PCC 7437</strain>
        <plasmid evidence="4">Plasmid pSTA7437.02</plasmid>
    </source>
</reference>
<evidence type="ECO:0000256" key="2">
    <source>
        <dbReference type="RuleBase" id="RU362080"/>
    </source>
</evidence>
<dbReference type="Pfam" id="PF02604">
    <property type="entry name" value="PhdYeFM_antitox"/>
    <property type="match status" value="1"/>
</dbReference>
<comment type="similarity">
    <text evidence="1 2">Belongs to the phD/YefM antitoxin family.</text>
</comment>
<evidence type="ECO:0000313" key="4">
    <source>
        <dbReference type="Proteomes" id="UP000010473"/>
    </source>
</evidence>
<evidence type="ECO:0000256" key="1">
    <source>
        <dbReference type="ARBA" id="ARBA00009981"/>
    </source>
</evidence>
<sequence length="92" mass="10774">MLNQYSTQQLCEQFPEVLQQVERGSSIEITKEGKSVAIILSTEEYHRLISRQSSFWQALEKFRQHTNLEELEIDSDVFEGVRDSTPGREVIW</sequence>
<protein>
    <recommendedName>
        <fullName evidence="2">Antitoxin</fullName>
    </recommendedName>
</protein>
<keyword evidence="3" id="KW-0614">Plasmid</keyword>
<comment type="function">
    <text evidence="2">Antitoxin component of a type II toxin-antitoxin (TA) system.</text>
</comment>
<geneLocation type="plasmid" evidence="3 4">
    <name>pSTA7437.02</name>
</geneLocation>
<evidence type="ECO:0000313" key="3">
    <source>
        <dbReference type="EMBL" id="AFZ38302.1"/>
    </source>
</evidence>
<accession>K9Y2P6</accession>
<dbReference type="EMBL" id="CP003655">
    <property type="protein sequence ID" value="AFZ38302.1"/>
    <property type="molecule type" value="Genomic_DNA"/>
</dbReference>
<dbReference type="InterPro" id="IPR036165">
    <property type="entry name" value="YefM-like_sf"/>
</dbReference>
<dbReference type="Gene3D" id="3.40.1620.10">
    <property type="entry name" value="YefM-like domain"/>
    <property type="match status" value="1"/>
</dbReference>
<dbReference type="SUPFAM" id="SSF143120">
    <property type="entry name" value="YefM-like"/>
    <property type="match status" value="1"/>
</dbReference>
<name>K9Y2P6_STAC7</name>